<dbReference type="AlphaFoldDB" id="A0A165ES92"/>
<dbReference type="InParanoid" id="A0A165ES92"/>
<feature type="compositionally biased region" description="Low complexity" evidence="1">
    <location>
        <begin position="7"/>
        <end position="19"/>
    </location>
</feature>
<name>A0A165ES92_9BASI</name>
<evidence type="ECO:0000313" key="2">
    <source>
        <dbReference type="EMBL" id="KZT55428.1"/>
    </source>
</evidence>
<organism evidence="2 3">
    <name type="scientific">Calocera cornea HHB12733</name>
    <dbReference type="NCBI Taxonomy" id="1353952"/>
    <lineage>
        <taxon>Eukaryota</taxon>
        <taxon>Fungi</taxon>
        <taxon>Dikarya</taxon>
        <taxon>Basidiomycota</taxon>
        <taxon>Agaricomycotina</taxon>
        <taxon>Dacrymycetes</taxon>
        <taxon>Dacrymycetales</taxon>
        <taxon>Dacrymycetaceae</taxon>
        <taxon>Calocera</taxon>
    </lineage>
</organism>
<keyword evidence="3" id="KW-1185">Reference proteome</keyword>
<dbReference type="EMBL" id="KV423995">
    <property type="protein sequence ID" value="KZT55428.1"/>
    <property type="molecule type" value="Genomic_DNA"/>
</dbReference>
<protein>
    <submittedName>
        <fullName evidence="2">Uncharacterized protein</fullName>
    </submittedName>
</protein>
<evidence type="ECO:0000256" key="1">
    <source>
        <dbReference type="SAM" id="MobiDB-lite"/>
    </source>
</evidence>
<feature type="region of interest" description="Disordered" evidence="1">
    <location>
        <begin position="1"/>
        <end position="33"/>
    </location>
</feature>
<evidence type="ECO:0000313" key="3">
    <source>
        <dbReference type="Proteomes" id="UP000076842"/>
    </source>
</evidence>
<proteinExistence type="predicted"/>
<sequence>MTAQRASSRGSGRSTLGSRCQRGIDPRPSTLFHDGAGGGCHSLLVLSSTSRDPRRSTLPVRRLGMENVFLPPTPSPRLGLILITARPPPRTAFPSSVLSNLPAFSPPFFRPSDHLTTRAPPPLAC</sequence>
<accession>A0A165ES92</accession>
<gene>
    <name evidence="2" type="ORF">CALCODRAFT_353803</name>
</gene>
<reference evidence="2 3" key="1">
    <citation type="journal article" date="2016" name="Mol. Biol. Evol.">
        <title>Comparative Genomics of Early-Diverging Mushroom-Forming Fungi Provides Insights into the Origins of Lignocellulose Decay Capabilities.</title>
        <authorList>
            <person name="Nagy L.G."/>
            <person name="Riley R."/>
            <person name="Tritt A."/>
            <person name="Adam C."/>
            <person name="Daum C."/>
            <person name="Floudas D."/>
            <person name="Sun H."/>
            <person name="Yadav J.S."/>
            <person name="Pangilinan J."/>
            <person name="Larsson K.H."/>
            <person name="Matsuura K."/>
            <person name="Barry K."/>
            <person name="Labutti K."/>
            <person name="Kuo R."/>
            <person name="Ohm R.A."/>
            <person name="Bhattacharya S.S."/>
            <person name="Shirouzu T."/>
            <person name="Yoshinaga Y."/>
            <person name="Martin F.M."/>
            <person name="Grigoriev I.V."/>
            <person name="Hibbett D.S."/>
        </authorList>
    </citation>
    <scope>NUCLEOTIDE SEQUENCE [LARGE SCALE GENOMIC DNA]</scope>
    <source>
        <strain evidence="2 3">HHB12733</strain>
    </source>
</reference>
<dbReference type="Proteomes" id="UP000076842">
    <property type="component" value="Unassembled WGS sequence"/>
</dbReference>